<evidence type="ECO:0000256" key="4">
    <source>
        <dbReference type="ARBA" id="ARBA00022679"/>
    </source>
</evidence>
<comment type="caution">
    <text evidence="11">The sequence shown here is derived from an EMBL/GenBank/DDBJ whole genome shotgun (WGS) entry which is preliminary data.</text>
</comment>
<organism evidence="11 12">
    <name type="scientific">Salinithrix halophila</name>
    <dbReference type="NCBI Taxonomy" id="1485204"/>
    <lineage>
        <taxon>Bacteria</taxon>
        <taxon>Bacillati</taxon>
        <taxon>Bacillota</taxon>
        <taxon>Bacilli</taxon>
        <taxon>Bacillales</taxon>
        <taxon>Thermoactinomycetaceae</taxon>
        <taxon>Salinithrix</taxon>
    </lineage>
</organism>
<comment type="function">
    <text evidence="8">Involved in the cellular defense against the biological effects of O6-methylguanine (O6-MeG) and O4-methylthymine (O4-MeT) in DNA. Repairs the methylated nucleobase in DNA by stoichiometrically transferring the methyl group to a cysteine residue in the enzyme. This is a suicide reaction: the enzyme is irreversibly inactivated.</text>
</comment>
<evidence type="ECO:0000256" key="7">
    <source>
        <dbReference type="ARBA" id="ARBA00049348"/>
    </source>
</evidence>
<dbReference type="Proteomes" id="UP001595843">
    <property type="component" value="Unassembled WGS sequence"/>
</dbReference>
<dbReference type="NCBIfam" id="TIGR00589">
    <property type="entry name" value="ogt"/>
    <property type="match status" value="1"/>
</dbReference>
<feature type="domain" description="Methylated-DNA-[protein]-cysteine S-methyltransferase DNA binding" evidence="9">
    <location>
        <begin position="92"/>
        <end position="172"/>
    </location>
</feature>
<dbReference type="InterPro" id="IPR036388">
    <property type="entry name" value="WH-like_DNA-bd_sf"/>
</dbReference>
<keyword evidence="5 8" id="KW-0227">DNA damage</keyword>
<keyword evidence="6 8" id="KW-0234">DNA repair</keyword>
<evidence type="ECO:0000313" key="11">
    <source>
        <dbReference type="EMBL" id="MFC4075861.1"/>
    </source>
</evidence>
<dbReference type="Pfam" id="PF01035">
    <property type="entry name" value="DNA_binding_1"/>
    <property type="match status" value="1"/>
</dbReference>
<dbReference type="InterPro" id="IPR036631">
    <property type="entry name" value="MGMT_N_sf"/>
</dbReference>
<keyword evidence="3 8" id="KW-0489">Methyltransferase</keyword>
<dbReference type="EMBL" id="JBHSAP010000007">
    <property type="protein sequence ID" value="MFC4075861.1"/>
    <property type="molecule type" value="Genomic_DNA"/>
</dbReference>
<dbReference type="PANTHER" id="PTHR10815:SF5">
    <property type="entry name" value="METHYLATED-DNA--PROTEIN-CYSTEINE METHYLTRANSFERASE"/>
    <property type="match status" value="1"/>
</dbReference>
<reference evidence="12" key="1">
    <citation type="journal article" date="2019" name="Int. J. Syst. Evol. Microbiol.">
        <title>The Global Catalogue of Microorganisms (GCM) 10K type strain sequencing project: providing services to taxonomists for standard genome sequencing and annotation.</title>
        <authorList>
            <consortium name="The Broad Institute Genomics Platform"/>
            <consortium name="The Broad Institute Genome Sequencing Center for Infectious Disease"/>
            <person name="Wu L."/>
            <person name="Ma J."/>
        </authorList>
    </citation>
    <scope>NUCLEOTIDE SEQUENCE [LARGE SCALE GENOMIC DNA]</scope>
    <source>
        <strain evidence="12">IBRC-M 10813</strain>
    </source>
</reference>
<dbReference type="EC" id="2.1.1.63" evidence="8"/>
<keyword evidence="12" id="KW-1185">Reference proteome</keyword>
<sequence length="179" mass="19750">MVSGSRVIAWSEMESPIGPILLALTNKGLCRLDFIKGEQAYITMKLWAKEWIGPVRSERNDTALAPYVRQLQEYFEGKRRRFDISVDLYGTSFQKLVWQQLQAIPYGELRSYKDVATAMGAPKAVRAVGGANNKNPVSIIVPCHRVIGSNGSLVGYGGGLAIKEYLLDLEGAAPYRAQA</sequence>
<evidence type="ECO:0000256" key="6">
    <source>
        <dbReference type="ARBA" id="ARBA00023204"/>
    </source>
</evidence>
<dbReference type="Gene3D" id="1.10.10.10">
    <property type="entry name" value="Winged helix-like DNA-binding domain superfamily/Winged helix DNA-binding domain"/>
    <property type="match status" value="1"/>
</dbReference>
<evidence type="ECO:0000259" key="10">
    <source>
        <dbReference type="Pfam" id="PF02870"/>
    </source>
</evidence>
<dbReference type="CDD" id="cd06445">
    <property type="entry name" value="ATase"/>
    <property type="match status" value="1"/>
</dbReference>
<dbReference type="GO" id="GO:0032259">
    <property type="term" value="P:methylation"/>
    <property type="evidence" value="ECO:0007669"/>
    <property type="project" value="UniProtKB-KW"/>
</dbReference>
<protein>
    <recommendedName>
        <fullName evidence="8">Methylated-DNA--protein-cysteine methyltransferase</fullName>
        <ecNumber evidence="8">2.1.1.63</ecNumber>
    </recommendedName>
    <alternativeName>
        <fullName evidence="8">6-O-methylguanine-DNA methyltransferase</fullName>
        <shortName evidence="8">MGMT</shortName>
    </alternativeName>
    <alternativeName>
        <fullName evidence="8">O-6-methylguanine-DNA-alkyltransferase</fullName>
    </alternativeName>
</protein>
<dbReference type="Pfam" id="PF02870">
    <property type="entry name" value="Methyltransf_1N"/>
    <property type="match status" value="1"/>
</dbReference>
<dbReference type="PROSITE" id="PS00374">
    <property type="entry name" value="MGMT"/>
    <property type="match status" value="1"/>
</dbReference>
<accession>A0ABV8JAF0</accession>
<dbReference type="InterPro" id="IPR001497">
    <property type="entry name" value="MethylDNA_cys_MeTrfase_AS"/>
</dbReference>
<dbReference type="HAMAP" id="MF_00772">
    <property type="entry name" value="OGT"/>
    <property type="match status" value="1"/>
</dbReference>
<dbReference type="InterPro" id="IPR036217">
    <property type="entry name" value="MethylDNA_cys_MeTrfase_DNAb"/>
</dbReference>
<comment type="miscellaneous">
    <text evidence="8">This enzyme catalyzes only one turnover and therefore is not strictly catalytic. According to one definition, an enzyme is a biocatalyst that acts repeatedly and over many reaction cycles.</text>
</comment>
<dbReference type="RefSeq" id="WP_380702179.1">
    <property type="nucleotide sequence ID" value="NZ_JBHSAP010000007.1"/>
</dbReference>
<evidence type="ECO:0000256" key="3">
    <source>
        <dbReference type="ARBA" id="ARBA00022603"/>
    </source>
</evidence>
<evidence type="ECO:0000313" key="12">
    <source>
        <dbReference type="Proteomes" id="UP001595843"/>
    </source>
</evidence>
<comment type="similarity">
    <text evidence="8">Belongs to the MGMT family.</text>
</comment>
<keyword evidence="2 8" id="KW-0963">Cytoplasm</keyword>
<dbReference type="InterPro" id="IPR023546">
    <property type="entry name" value="MGMT"/>
</dbReference>
<feature type="domain" description="Methylguanine DNA methyltransferase ribonuclease-like" evidence="10">
    <location>
        <begin position="10"/>
        <end position="88"/>
    </location>
</feature>
<dbReference type="GO" id="GO:0003908">
    <property type="term" value="F:methylated-DNA-[protein]-cysteine S-methyltransferase activity"/>
    <property type="evidence" value="ECO:0007669"/>
    <property type="project" value="UniProtKB-EC"/>
</dbReference>
<gene>
    <name evidence="11" type="ORF">ACFOUO_03455</name>
</gene>
<name>A0ABV8JAF0_9BACL</name>
<dbReference type="InterPro" id="IPR014048">
    <property type="entry name" value="MethylDNA_cys_MeTrfase_DNA-bd"/>
</dbReference>
<evidence type="ECO:0000256" key="5">
    <source>
        <dbReference type="ARBA" id="ARBA00022763"/>
    </source>
</evidence>
<dbReference type="InterPro" id="IPR008332">
    <property type="entry name" value="MethylG_MeTrfase_N"/>
</dbReference>
<keyword evidence="4 8" id="KW-0808">Transferase</keyword>
<comment type="catalytic activity">
    <reaction evidence="1 8">
        <text>a 4-O-methyl-thymidine in DNA + L-cysteinyl-[protein] = a thymidine in DNA + S-methyl-L-cysteinyl-[protein]</text>
        <dbReference type="Rhea" id="RHEA:53428"/>
        <dbReference type="Rhea" id="RHEA-COMP:10131"/>
        <dbReference type="Rhea" id="RHEA-COMP:10132"/>
        <dbReference type="Rhea" id="RHEA-COMP:13555"/>
        <dbReference type="Rhea" id="RHEA-COMP:13556"/>
        <dbReference type="ChEBI" id="CHEBI:29950"/>
        <dbReference type="ChEBI" id="CHEBI:82612"/>
        <dbReference type="ChEBI" id="CHEBI:137386"/>
        <dbReference type="ChEBI" id="CHEBI:137387"/>
        <dbReference type="EC" id="2.1.1.63"/>
    </reaction>
</comment>
<dbReference type="SUPFAM" id="SSF53155">
    <property type="entry name" value="Methylated DNA-protein cysteine methyltransferase domain"/>
    <property type="match status" value="1"/>
</dbReference>
<dbReference type="SUPFAM" id="SSF46767">
    <property type="entry name" value="Methylated DNA-protein cysteine methyltransferase, C-terminal domain"/>
    <property type="match status" value="1"/>
</dbReference>
<evidence type="ECO:0000256" key="2">
    <source>
        <dbReference type="ARBA" id="ARBA00022490"/>
    </source>
</evidence>
<comment type="subcellular location">
    <subcellularLocation>
        <location evidence="8">Cytoplasm</location>
    </subcellularLocation>
</comment>
<evidence type="ECO:0000256" key="8">
    <source>
        <dbReference type="HAMAP-Rule" id="MF_00772"/>
    </source>
</evidence>
<proteinExistence type="inferred from homology"/>
<evidence type="ECO:0000259" key="9">
    <source>
        <dbReference type="Pfam" id="PF01035"/>
    </source>
</evidence>
<feature type="active site" description="Nucleophile; methyl group acceptor" evidence="8">
    <location>
        <position position="143"/>
    </location>
</feature>
<dbReference type="PANTHER" id="PTHR10815">
    <property type="entry name" value="METHYLATED-DNA--PROTEIN-CYSTEINE METHYLTRANSFERASE"/>
    <property type="match status" value="1"/>
</dbReference>
<dbReference type="Gene3D" id="3.30.160.70">
    <property type="entry name" value="Methylated DNA-protein cysteine methyltransferase domain"/>
    <property type="match status" value="1"/>
</dbReference>
<evidence type="ECO:0000256" key="1">
    <source>
        <dbReference type="ARBA" id="ARBA00001286"/>
    </source>
</evidence>
<comment type="catalytic activity">
    <reaction evidence="7 8">
        <text>a 6-O-methyl-2'-deoxyguanosine in DNA + L-cysteinyl-[protein] = S-methyl-L-cysteinyl-[protein] + a 2'-deoxyguanosine in DNA</text>
        <dbReference type="Rhea" id="RHEA:24000"/>
        <dbReference type="Rhea" id="RHEA-COMP:10131"/>
        <dbReference type="Rhea" id="RHEA-COMP:10132"/>
        <dbReference type="Rhea" id="RHEA-COMP:11367"/>
        <dbReference type="Rhea" id="RHEA-COMP:11368"/>
        <dbReference type="ChEBI" id="CHEBI:29950"/>
        <dbReference type="ChEBI" id="CHEBI:82612"/>
        <dbReference type="ChEBI" id="CHEBI:85445"/>
        <dbReference type="ChEBI" id="CHEBI:85448"/>
        <dbReference type="EC" id="2.1.1.63"/>
    </reaction>
</comment>